<evidence type="ECO:0000313" key="3">
    <source>
        <dbReference type="Proteomes" id="UP000594262"/>
    </source>
</evidence>
<protein>
    <submittedName>
        <fullName evidence="2">Uncharacterized protein</fullName>
    </submittedName>
</protein>
<organism evidence="2 3">
    <name type="scientific">Clytia hemisphaerica</name>
    <dbReference type="NCBI Taxonomy" id="252671"/>
    <lineage>
        <taxon>Eukaryota</taxon>
        <taxon>Metazoa</taxon>
        <taxon>Cnidaria</taxon>
        <taxon>Hydrozoa</taxon>
        <taxon>Hydroidolina</taxon>
        <taxon>Leptothecata</taxon>
        <taxon>Obeliida</taxon>
        <taxon>Clytiidae</taxon>
        <taxon>Clytia</taxon>
    </lineage>
</organism>
<feature type="region of interest" description="Disordered" evidence="1">
    <location>
        <begin position="52"/>
        <end position="119"/>
    </location>
</feature>
<proteinExistence type="predicted"/>
<dbReference type="AlphaFoldDB" id="A0A7M5V539"/>
<dbReference type="EnsemblMetazoa" id="CLYHEMT007680.3">
    <property type="protein sequence ID" value="CLYHEMP007680.3"/>
    <property type="gene ID" value="CLYHEMG007680"/>
</dbReference>
<evidence type="ECO:0000256" key="1">
    <source>
        <dbReference type="SAM" id="MobiDB-lite"/>
    </source>
</evidence>
<keyword evidence="3" id="KW-1185">Reference proteome</keyword>
<feature type="compositionally biased region" description="Polar residues" evidence="1">
    <location>
        <begin position="93"/>
        <end position="119"/>
    </location>
</feature>
<reference evidence="2" key="1">
    <citation type="submission" date="2021-01" db="UniProtKB">
        <authorList>
            <consortium name="EnsemblMetazoa"/>
        </authorList>
    </citation>
    <scope>IDENTIFICATION</scope>
</reference>
<feature type="compositionally biased region" description="Polar residues" evidence="1">
    <location>
        <begin position="52"/>
        <end position="69"/>
    </location>
</feature>
<name>A0A7M5V539_9CNID</name>
<sequence>FIRRRNENIVRSSYSPRAAEDSFIPLSSMINLTDDNFNPEDCIAPDLLNRPSETVSRASPTSLNCGNSKSAKHHIDFNSGSPNDLNPPKDLYSPNSSGTISRTINTPSRKSNHSNGKSAKHQFQYSVMMEMQTIRRNQDRILQFLEDQQCTSDETGFGTEVPEPLNTMAEFMKEEAELEGSERKRRAKRMIIQQAGGKCTRDAVRKALDVMMTRKLQSKFSKDGLQKKKKFTGTQHQKCMEAVLIRKYQKDEINRLLVDVIKRAVDKESEPSDQAACGIDNPANDNDSN</sequence>
<dbReference type="Proteomes" id="UP000594262">
    <property type="component" value="Unplaced"/>
</dbReference>
<feature type="region of interest" description="Disordered" evidence="1">
    <location>
        <begin position="266"/>
        <end position="289"/>
    </location>
</feature>
<accession>A0A7M5V539</accession>
<evidence type="ECO:0000313" key="2">
    <source>
        <dbReference type="EnsemblMetazoa" id="CLYHEMP007680.3"/>
    </source>
</evidence>